<dbReference type="GO" id="GO:0016491">
    <property type="term" value="F:oxidoreductase activity"/>
    <property type="evidence" value="ECO:0007669"/>
    <property type="project" value="UniProtKB-KW"/>
</dbReference>
<comment type="similarity">
    <text evidence="1">Belongs to the short-chain dehydrogenases/reductases (SDR) family.</text>
</comment>
<sequence>MQLFQSILHGKTVLVTGASSGIGRATAIELSRVGARLILNGRDPERLQQTLAQLTPSEHRVAAFALDDADELFERIKTLCAETGPLDGLFHAAGQELVLPARMTKAAQTETVFASSTFAAIGLGRAAASKGVLQDGASLVFMSSAAAHKGQAGMIAYSAAKAAIEGMVRSLACELAPRRIRVNAIAAGAIRSEMHERLSTRLSADALQDYEQRHLLGFGEPQDVANAVLFLLSDAAKWVTGATWAIDGGYTAR</sequence>
<dbReference type="InterPro" id="IPR057326">
    <property type="entry name" value="KR_dom"/>
</dbReference>
<dbReference type="SUPFAM" id="SSF51735">
    <property type="entry name" value="NAD(P)-binding Rossmann-fold domains"/>
    <property type="match status" value="1"/>
</dbReference>
<protein>
    <submittedName>
        <fullName evidence="4">SDR family NAD(P)-dependent oxidoreductase</fullName>
        <ecNumber evidence="4">1.1.1.-</ecNumber>
    </submittedName>
</protein>
<dbReference type="InterPro" id="IPR020904">
    <property type="entry name" value="Sc_DH/Rdtase_CS"/>
</dbReference>
<dbReference type="EC" id="1.1.1.-" evidence="4"/>
<accession>A0ABV8MS19</accession>
<organism evidence="4 5">
    <name type="scientific">Chitinimonas lacunae</name>
    <dbReference type="NCBI Taxonomy" id="1963018"/>
    <lineage>
        <taxon>Bacteria</taxon>
        <taxon>Pseudomonadati</taxon>
        <taxon>Pseudomonadota</taxon>
        <taxon>Betaproteobacteria</taxon>
        <taxon>Neisseriales</taxon>
        <taxon>Chitinibacteraceae</taxon>
        <taxon>Chitinimonas</taxon>
    </lineage>
</organism>
<evidence type="ECO:0000313" key="4">
    <source>
        <dbReference type="EMBL" id="MFC4160131.1"/>
    </source>
</evidence>
<dbReference type="PANTHER" id="PTHR43477">
    <property type="entry name" value="DIHYDROANTICAPSIN 7-DEHYDROGENASE"/>
    <property type="match status" value="1"/>
</dbReference>
<dbReference type="PANTHER" id="PTHR43477:SF1">
    <property type="entry name" value="DIHYDROANTICAPSIN 7-DEHYDROGENASE"/>
    <property type="match status" value="1"/>
</dbReference>
<dbReference type="SMART" id="SM00822">
    <property type="entry name" value="PKS_KR"/>
    <property type="match status" value="1"/>
</dbReference>
<dbReference type="InterPro" id="IPR002347">
    <property type="entry name" value="SDR_fam"/>
</dbReference>
<feature type="domain" description="Ketoreductase" evidence="3">
    <location>
        <begin position="11"/>
        <end position="193"/>
    </location>
</feature>
<reference evidence="5" key="1">
    <citation type="journal article" date="2019" name="Int. J. Syst. Evol. Microbiol.">
        <title>The Global Catalogue of Microorganisms (GCM) 10K type strain sequencing project: providing services to taxonomists for standard genome sequencing and annotation.</title>
        <authorList>
            <consortium name="The Broad Institute Genomics Platform"/>
            <consortium name="The Broad Institute Genome Sequencing Center for Infectious Disease"/>
            <person name="Wu L."/>
            <person name="Ma J."/>
        </authorList>
    </citation>
    <scope>NUCLEOTIDE SEQUENCE [LARGE SCALE GENOMIC DNA]</scope>
    <source>
        <strain evidence="5">LMG 29894</strain>
    </source>
</reference>
<dbReference type="CDD" id="cd05233">
    <property type="entry name" value="SDR_c"/>
    <property type="match status" value="1"/>
</dbReference>
<keyword evidence="5" id="KW-1185">Reference proteome</keyword>
<evidence type="ECO:0000313" key="5">
    <source>
        <dbReference type="Proteomes" id="UP001595791"/>
    </source>
</evidence>
<dbReference type="PROSITE" id="PS00061">
    <property type="entry name" value="ADH_SHORT"/>
    <property type="match status" value="1"/>
</dbReference>
<gene>
    <name evidence="4" type="ORF">ACFOW7_12300</name>
</gene>
<dbReference type="Pfam" id="PF13561">
    <property type="entry name" value="adh_short_C2"/>
    <property type="match status" value="1"/>
</dbReference>
<evidence type="ECO:0000256" key="1">
    <source>
        <dbReference type="ARBA" id="ARBA00006484"/>
    </source>
</evidence>
<dbReference type="EMBL" id="JBHSBU010000001">
    <property type="protein sequence ID" value="MFC4160131.1"/>
    <property type="molecule type" value="Genomic_DNA"/>
</dbReference>
<name>A0ABV8MS19_9NEIS</name>
<evidence type="ECO:0000256" key="2">
    <source>
        <dbReference type="ARBA" id="ARBA00023002"/>
    </source>
</evidence>
<dbReference type="Gene3D" id="3.40.50.720">
    <property type="entry name" value="NAD(P)-binding Rossmann-like Domain"/>
    <property type="match status" value="1"/>
</dbReference>
<evidence type="ECO:0000259" key="3">
    <source>
        <dbReference type="SMART" id="SM00822"/>
    </source>
</evidence>
<dbReference type="PRINTS" id="PR00081">
    <property type="entry name" value="GDHRDH"/>
</dbReference>
<dbReference type="InterPro" id="IPR036291">
    <property type="entry name" value="NAD(P)-bd_dom_sf"/>
</dbReference>
<dbReference type="RefSeq" id="WP_378164626.1">
    <property type="nucleotide sequence ID" value="NZ_JBHSBU010000001.1"/>
</dbReference>
<dbReference type="Proteomes" id="UP001595791">
    <property type="component" value="Unassembled WGS sequence"/>
</dbReference>
<proteinExistence type="inferred from homology"/>
<comment type="caution">
    <text evidence="4">The sequence shown here is derived from an EMBL/GenBank/DDBJ whole genome shotgun (WGS) entry which is preliminary data.</text>
</comment>
<dbReference type="InterPro" id="IPR051122">
    <property type="entry name" value="SDR_DHRS6-like"/>
</dbReference>
<keyword evidence="2 4" id="KW-0560">Oxidoreductase</keyword>